<dbReference type="OrthoDB" id="9810350at2"/>
<dbReference type="RefSeq" id="WP_150521432.1">
    <property type="nucleotide sequence ID" value="NZ_BMVX01000011.1"/>
</dbReference>
<dbReference type="EMBL" id="CP023701">
    <property type="protein sequence ID" value="QEU82429.1"/>
    <property type="molecule type" value="Genomic_DNA"/>
</dbReference>
<dbReference type="PROSITE" id="PS01327">
    <property type="entry name" value="MSCL"/>
    <property type="match status" value="1"/>
</dbReference>
<evidence type="ECO:0000256" key="6">
    <source>
        <dbReference type="ARBA" id="ARBA00022989"/>
    </source>
</evidence>
<feature type="transmembrane region" description="Helical" evidence="10">
    <location>
        <begin position="21"/>
        <end position="51"/>
    </location>
</feature>
<dbReference type="HAMAP" id="MF_00115">
    <property type="entry name" value="MscL"/>
    <property type="match status" value="1"/>
</dbReference>
<keyword evidence="3 10" id="KW-0813">Transport</keyword>
<evidence type="ECO:0000256" key="1">
    <source>
        <dbReference type="ARBA" id="ARBA00004651"/>
    </source>
</evidence>
<dbReference type="PANTHER" id="PTHR30266">
    <property type="entry name" value="MECHANOSENSITIVE CHANNEL MSCL"/>
    <property type="match status" value="1"/>
</dbReference>
<accession>A0A5P2UVR2</accession>
<keyword evidence="4 10" id="KW-1003">Cell membrane</keyword>
<keyword evidence="7 10" id="KW-0406">Ion transport</keyword>
<dbReference type="SUPFAM" id="SSF81330">
    <property type="entry name" value="Gated mechanosensitive channel"/>
    <property type="match status" value="1"/>
</dbReference>
<comment type="function">
    <text evidence="10">Channel that opens in response to stretch forces in the membrane lipid bilayer. May participate in the regulation of osmotic pressure changes within the cell.</text>
</comment>
<evidence type="ECO:0000256" key="7">
    <source>
        <dbReference type="ARBA" id="ARBA00023065"/>
    </source>
</evidence>
<proteinExistence type="inferred from homology"/>
<dbReference type="Proteomes" id="UP000326831">
    <property type="component" value="Chromosome"/>
</dbReference>
<evidence type="ECO:0000313" key="11">
    <source>
        <dbReference type="EMBL" id="QEU82429.1"/>
    </source>
</evidence>
<evidence type="ECO:0000256" key="3">
    <source>
        <dbReference type="ARBA" id="ARBA00022448"/>
    </source>
</evidence>
<dbReference type="GO" id="GO:0008381">
    <property type="term" value="F:mechanosensitive monoatomic ion channel activity"/>
    <property type="evidence" value="ECO:0007669"/>
    <property type="project" value="UniProtKB-UniRule"/>
</dbReference>
<evidence type="ECO:0000256" key="9">
    <source>
        <dbReference type="ARBA" id="ARBA00023303"/>
    </source>
</evidence>
<comment type="subunit">
    <text evidence="10">Homopentamer.</text>
</comment>
<keyword evidence="5 10" id="KW-0812">Transmembrane</keyword>
<evidence type="ECO:0000313" key="12">
    <source>
        <dbReference type="Proteomes" id="UP000326831"/>
    </source>
</evidence>
<dbReference type="PANTHER" id="PTHR30266:SF2">
    <property type="entry name" value="LARGE-CONDUCTANCE MECHANOSENSITIVE CHANNEL"/>
    <property type="match status" value="1"/>
</dbReference>
<dbReference type="InterPro" id="IPR036019">
    <property type="entry name" value="MscL_channel"/>
</dbReference>
<dbReference type="InterPro" id="IPR019823">
    <property type="entry name" value="Mechanosensitive_channel_CS"/>
</dbReference>
<dbReference type="NCBIfam" id="TIGR00220">
    <property type="entry name" value="mscL"/>
    <property type="match status" value="1"/>
</dbReference>
<dbReference type="PRINTS" id="PR01264">
    <property type="entry name" value="MECHCHANNEL"/>
</dbReference>
<feature type="transmembrane region" description="Helical" evidence="10">
    <location>
        <begin position="71"/>
        <end position="94"/>
    </location>
</feature>
<dbReference type="GO" id="GO:0005886">
    <property type="term" value="C:plasma membrane"/>
    <property type="evidence" value="ECO:0007669"/>
    <property type="project" value="UniProtKB-SubCell"/>
</dbReference>
<gene>
    <name evidence="10 11" type="primary">mscL</name>
    <name evidence="11" type="ORF">CP968_32935</name>
</gene>
<comment type="subcellular location">
    <subcellularLocation>
        <location evidence="1 10">Cell membrane</location>
        <topology evidence="1 10">Multi-pass membrane protein</topology>
    </subcellularLocation>
</comment>
<dbReference type="InterPro" id="IPR001185">
    <property type="entry name" value="MS_channel"/>
</dbReference>
<dbReference type="AlphaFoldDB" id="A0A5P2UVR2"/>
<evidence type="ECO:0000256" key="4">
    <source>
        <dbReference type="ARBA" id="ARBA00022475"/>
    </source>
</evidence>
<name>A0A5P2UVR2_9ACTN</name>
<evidence type="ECO:0000256" key="2">
    <source>
        <dbReference type="ARBA" id="ARBA00007254"/>
    </source>
</evidence>
<evidence type="ECO:0000256" key="10">
    <source>
        <dbReference type="HAMAP-Rule" id="MF_00115"/>
    </source>
</evidence>
<keyword evidence="8 10" id="KW-0472">Membrane</keyword>
<comment type="similarity">
    <text evidence="2 10">Belongs to the MscL family.</text>
</comment>
<evidence type="ECO:0000256" key="8">
    <source>
        <dbReference type="ARBA" id="ARBA00023136"/>
    </source>
</evidence>
<dbReference type="Pfam" id="PF01741">
    <property type="entry name" value="MscL"/>
    <property type="match status" value="1"/>
</dbReference>
<dbReference type="Gene3D" id="1.10.1200.120">
    <property type="entry name" value="Large-conductance mechanosensitive channel, MscL, domain 1"/>
    <property type="match status" value="1"/>
</dbReference>
<evidence type="ECO:0000256" key="5">
    <source>
        <dbReference type="ARBA" id="ARBA00022692"/>
    </source>
</evidence>
<sequence length="158" mass="16726">MLVKGLKGFRGFILRGNVVDLAVGIVIGAAFTAVVNGFVKAFLTPLVGLAAGVRGNFTARTFKVGGTPFPYGAFVDAVISFALVAAALYFLVVLPVNKLHERFAPHQDVQADKKDCPACLSPVPVAARRCAHCTEELTPGPAAPRYPHDAVARPRERG</sequence>
<organism evidence="11 12">
    <name type="scientific">Streptomyces subrutilus</name>
    <dbReference type="NCBI Taxonomy" id="36818"/>
    <lineage>
        <taxon>Bacteria</taxon>
        <taxon>Bacillati</taxon>
        <taxon>Actinomycetota</taxon>
        <taxon>Actinomycetes</taxon>
        <taxon>Kitasatosporales</taxon>
        <taxon>Streptomycetaceae</taxon>
        <taxon>Streptomyces</taxon>
    </lineage>
</organism>
<keyword evidence="12" id="KW-1185">Reference proteome</keyword>
<reference evidence="11 12" key="1">
    <citation type="submission" date="2017-09" db="EMBL/GenBank/DDBJ databases">
        <authorList>
            <person name="Lee N."/>
            <person name="Cho B.-K."/>
        </authorList>
    </citation>
    <scope>NUCLEOTIDE SEQUENCE [LARGE SCALE GENOMIC DNA]</scope>
    <source>
        <strain evidence="11 12">ATCC 27467</strain>
    </source>
</reference>
<keyword evidence="6 10" id="KW-1133">Transmembrane helix</keyword>
<dbReference type="KEGG" id="ssub:CP968_32935"/>
<protein>
    <recommendedName>
        <fullName evidence="10">Large-conductance mechanosensitive channel</fullName>
    </recommendedName>
</protein>
<dbReference type="InterPro" id="IPR037673">
    <property type="entry name" value="MSC/AndL"/>
</dbReference>
<keyword evidence="9 10" id="KW-0407">Ion channel</keyword>